<evidence type="ECO:0000313" key="1">
    <source>
        <dbReference type="EMBL" id="PPK70306.1"/>
    </source>
</evidence>
<sequence length="71" mass="7676">MTATPEQVDTARALVLLAAKLDALPARLRDYASGLIIGWASPEQADALAAALEETARQVRRNKPQFVLTTE</sequence>
<organism evidence="1 2">
    <name type="scientific">Actinokineospora auranticolor</name>
    <dbReference type="NCBI Taxonomy" id="155976"/>
    <lineage>
        <taxon>Bacteria</taxon>
        <taxon>Bacillati</taxon>
        <taxon>Actinomycetota</taxon>
        <taxon>Actinomycetes</taxon>
        <taxon>Pseudonocardiales</taxon>
        <taxon>Pseudonocardiaceae</taxon>
        <taxon>Actinokineospora</taxon>
    </lineage>
</organism>
<dbReference type="Proteomes" id="UP000239203">
    <property type="component" value="Unassembled WGS sequence"/>
</dbReference>
<dbReference type="RefSeq" id="WP_104477173.1">
    <property type="nucleotide sequence ID" value="NZ_CP154825.1"/>
</dbReference>
<keyword evidence="2" id="KW-1185">Reference proteome</keyword>
<evidence type="ECO:0000313" key="2">
    <source>
        <dbReference type="Proteomes" id="UP000239203"/>
    </source>
</evidence>
<name>A0A2S6GYR1_9PSEU</name>
<accession>A0A2S6GYR1</accession>
<dbReference type="AlphaFoldDB" id="A0A2S6GYR1"/>
<protein>
    <submittedName>
        <fullName evidence="1">Uncharacterized protein</fullName>
    </submittedName>
</protein>
<dbReference type="EMBL" id="PTIX01000002">
    <property type="protein sequence ID" value="PPK70306.1"/>
    <property type="molecule type" value="Genomic_DNA"/>
</dbReference>
<comment type="caution">
    <text evidence="1">The sequence shown here is derived from an EMBL/GenBank/DDBJ whole genome shotgun (WGS) entry which is preliminary data.</text>
</comment>
<reference evidence="1 2" key="1">
    <citation type="submission" date="2018-02" db="EMBL/GenBank/DDBJ databases">
        <title>Genomic Encyclopedia of Archaeal and Bacterial Type Strains, Phase II (KMG-II): from individual species to whole genera.</title>
        <authorList>
            <person name="Goeker M."/>
        </authorList>
    </citation>
    <scope>NUCLEOTIDE SEQUENCE [LARGE SCALE GENOMIC DNA]</scope>
    <source>
        <strain evidence="1 2">YU 961-1</strain>
    </source>
</reference>
<gene>
    <name evidence="1" type="ORF">CLV40_102218</name>
</gene>
<proteinExistence type="predicted"/>